<comment type="caution">
    <text evidence="2">The sequence shown here is derived from an EMBL/GenBank/DDBJ whole genome shotgun (WGS) entry which is preliminary data.</text>
</comment>
<proteinExistence type="predicted"/>
<sequence>MKDPDIELSKWKQERKKGRLRFVVRTATPVIVGMMIWWSIEPMFISETPWGWAQTIDILSKGFGAVVGAIPCGFVCWWWRERKYKRHITKFDKHI</sequence>
<evidence type="ECO:0000313" key="2">
    <source>
        <dbReference type="EMBL" id="PSV08702.1"/>
    </source>
</evidence>
<keyword evidence="1" id="KW-1133">Transmembrane helix</keyword>
<feature type="transmembrane region" description="Helical" evidence="1">
    <location>
        <begin position="20"/>
        <end position="38"/>
    </location>
</feature>
<feature type="transmembrane region" description="Helical" evidence="1">
    <location>
        <begin position="58"/>
        <end position="79"/>
    </location>
</feature>
<dbReference type="AlphaFoldDB" id="A0A2T3KR08"/>
<keyword evidence="1" id="KW-0812">Transmembrane</keyword>
<keyword evidence="1" id="KW-0472">Membrane</keyword>
<dbReference type="EMBL" id="PYNS01000027">
    <property type="protein sequence ID" value="PSV08702.1"/>
    <property type="molecule type" value="Genomic_DNA"/>
</dbReference>
<dbReference type="Proteomes" id="UP000240530">
    <property type="component" value="Unassembled WGS sequence"/>
</dbReference>
<dbReference type="RefSeq" id="WP_107185952.1">
    <property type="nucleotide sequence ID" value="NZ_CP131573.1"/>
</dbReference>
<name>A0A2T3KR08_PHOLD</name>
<evidence type="ECO:0000313" key="3">
    <source>
        <dbReference type="Proteomes" id="UP000240530"/>
    </source>
</evidence>
<evidence type="ECO:0000256" key="1">
    <source>
        <dbReference type="SAM" id="Phobius"/>
    </source>
</evidence>
<protein>
    <submittedName>
        <fullName evidence="2">Uncharacterized protein</fullName>
    </submittedName>
</protein>
<organism evidence="2 3">
    <name type="scientific">Photobacterium leiognathi subsp. mandapamensis</name>
    <name type="common">Photobacterium mandapamensis</name>
    <dbReference type="NCBI Taxonomy" id="48408"/>
    <lineage>
        <taxon>Bacteria</taxon>
        <taxon>Pseudomonadati</taxon>
        <taxon>Pseudomonadota</taxon>
        <taxon>Gammaproteobacteria</taxon>
        <taxon>Vibrionales</taxon>
        <taxon>Vibrionaceae</taxon>
        <taxon>Photobacterium</taxon>
    </lineage>
</organism>
<reference evidence="2 3" key="1">
    <citation type="submission" date="2018-03" db="EMBL/GenBank/DDBJ databases">
        <title>Whole genome sequencing of Histamine producing bacteria.</title>
        <authorList>
            <person name="Butler K."/>
        </authorList>
    </citation>
    <scope>NUCLEOTIDE SEQUENCE [LARGE SCALE GENOMIC DNA]</scope>
    <source>
        <strain evidence="2 3">Res.4.1</strain>
    </source>
</reference>
<gene>
    <name evidence="2" type="ORF">C0W93_18285</name>
</gene>
<accession>A0A2T3KR08</accession>